<protein>
    <submittedName>
        <fullName evidence="1">Uncharacterized protein</fullName>
    </submittedName>
</protein>
<reference evidence="1 2" key="1">
    <citation type="submission" date="2019-05" db="EMBL/GenBank/DDBJ databases">
        <title>Emergence of the Ug99 lineage of the wheat stem rust pathogen through somatic hybridization.</title>
        <authorList>
            <person name="Li F."/>
            <person name="Upadhyaya N.M."/>
            <person name="Sperschneider J."/>
            <person name="Matny O."/>
            <person name="Nguyen-Phuc H."/>
            <person name="Mago R."/>
            <person name="Raley C."/>
            <person name="Miller M.E."/>
            <person name="Silverstein K.A.T."/>
            <person name="Henningsen E."/>
            <person name="Hirsch C.D."/>
            <person name="Visser B."/>
            <person name="Pretorius Z.A."/>
            <person name="Steffenson B.J."/>
            <person name="Schwessinger B."/>
            <person name="Dodds P.N."/>
            <person name="Figueroa M."/>
        </authorList>
    </citation>
    <scope>NUCLEOTIDE SEQUENCE [LARGE SCALE GENOMIC DNA]</scope>
    <source>
        <strain evidence="1 2">Ug99</strain>
    </source>
</reference>
<organism evidence="1 2">
    <name type="scientific">Puccinia graminis f. sp. tritici</name>
    <dbReference type="NCBI Taxonomy" id="56615"/>
    <lineage>
        <taxon>Eukaryota</taxon>
        <taxon>Fungi</taxon>
        <taxon>Dikarya</taxon>
        <taxon>Basidiomycota</taxon>
        <taxon>Pucciniomycotina</taxon>
        <taxon>Pucciniomycetes</taxon>
        <taxon>Pucciniales</taxon>
        <taxon>Pucciniaceae</taxon>
        <taxon>Puccinia</taxon>
    </lineage>
</organism>
<name>A0A5B0PGY6_PUCGR</name>
<gene>
    <name evidence="1" type="ORF">PGTUg99_000043</name>
</gene>
<dbReference type="Proteomes" id="UP000325313">
    <property type="component" value="Unassembled WGS sequence"/>
</dbReference>
<dbReference type="AlphaFoldDB" id="A0A5B0PGY6"/>
<accession>A0A5B0PGY6</accession>
<proteinExistence type="predicted"/>
<evidence type="ECO:0000313" key="2">
    <source>
        <dbReference type="Proteomes" id="UP000325313"/>
    </source>
</evidence>
<comment type="caution">
    <text evidence="1">The sequence shown here is derived from an EMBL/GenBank/DDBJ whole genome shotgun (WGS) entry which is preliminary data.</text>
</comment>
<dbReference type="EMBL" id="VDEP01000341">
    <property type="protein sequence ID" value="KAA1100256.1"/>
    <property type="molecule type" value="Genomic_DNA"/>
</dbReference>
<evidence type="ECO:0000313" key="1">
    <source>
        <dbReference type="EMBL" id="KAA1100256.1"/>
    </source>
</evidence>
<sequence>MKPFSAQDLMLSRLFPSEHGVDEEDVLRARERITRWFITTLRHNSQRVLRGLSRRARTAAANQ</sequence>